<dbReference type="Proteomes" id="UP000004994">
    <property type="component" value="Chromosome 5"/>
</dbReference>
<accession>A0A3Q7GGF5</accession>
<evidence type="ECO:0000313" key="3">
    <source>
        <dbReference type="Proteomes" id="UP000004994"/>
    </source>
</evidence>
<keyword evidence="3" id="KW-1185">Reference proteome</keyword>
<dbReference type="InterPro" id="IPR050317">
    <property type="entry name" value="Plant_Fungal_Acyltransferase"/>
</dbReference>
<proteinExistence type="inferred from homology"/>
<organism evidence="2">
    <name type="scientific">Solanum lycopersicum</name>
    <name type="common">Tomato</name>
    <name type="synonym">Lycopersicon esculentum</name>
    <dbReference type="NCBI Taxonomy" id="4081"/>
    <lineage>
        <taxon>Eukaryota</taxon>
        <taxon>Viridiplantae</taxon>
        <taxon>Streptophyta</taxon>
        <taxon>Embryophyta</taxon>
        <taxon>Tracheophyta</taxon>
        <taxon>Spermatophyta</taxon>
        <taxon>Magnoliopsida</taxon>
        <taxon>eudicotyledons</taxon>
        <taxon>Gunneridae</taxon>
        <taxon>Pentapetalae</taxon>
        <taxon>asterids</taxon>
        <taxon>lamiids</taxon>
        <taxon>Solanales</taxon>
        <taxon>Solanaceae</taxon>
        <taxon>Solanoideae</taxon>
        <taxon>Solaneae</taxon>
        <taxon>Solanum</taxon>
        <taxon>Solanum subgen. Lycopersicon</taxon>
    </lineage>
</organism>
<comment type="similarity">
    <text evidence="1">Belongs to the plant acyltransferase family.</text>
</comment>
<dbReference type="PANTHER" id="PTHR31642">
    <property type="entry name" value="TRICHOTHECENE 3-O-ACETYLTRANSFERASE"/>
    <property type="match status" value="1"/>
</dbReference>
<reference evidence="2" key="1">
    <citation type="journal article" date="2012" name="Nature">
        <title>The tomato genome sequence provides insights into fleshy fruit evolution.</title>
        <authorList>
            <consortium name="Tomato Genome Consortium"/>
        </authorList>
    </citation>
    <scope>NUCLEOTIDE SEQUENCE [LARGE SCALE GENOMIC DNA]</scope>
    <source>
        <strain evidence="2">cv. Heinz 1706</strain>
    </source>
</reference>
<dbReference type="Gene3D" id="3.30.559.10">
    <property type="entry name" value="Chloramphenicol acetyltransferase-like domain"/>
    <property type="match status" value="1"/>
</dbReference>
<evidence type="ECO:0000313" key="2">
    <source>
        <dbReference type="EnsemblPlants" id="Solyc05g015795.1.1"/>
    </source>
</evidence>
<dbReference type="STRING" id="4081.A0A3Q7GGF5"/>
<dbReference type="PANTHER" id="PTHR31642:SF220">
    <property type="entry name" value="ACYLTRANSFERASE 2"/>
    <property type="match status" value="1"/>
</dbReference>
<name>A0A3Q7GGF5_SOLLC</name>
<evidence type="ECO:0000256" key="1">
    <source>
        <dbReference type="ARBA" id="ARBA00009861"/>
    </source>
</evidence>
<dbReference type="AlphaFoldDB" id="A0A3Q7GGF5"/>
<dbReference type="InParanoid" id="A0A3Q7GGF5"/>
<dbReference type="Gramene" id="Solyc05g015795.1.1">
    <property type="protein sequence ID" value="Solyc05g015795.1.1"/>
    <property type="gene ID" value="Solyc05g015795.1"/>
</dbReference>
<dbReference type="InterPro" id="IPR023213">
    <property type="entry name" value="CAT-like_dom_sf"/>
</dbReference>
<sequence>MFRVNHTMMDVSGFKMFINALSELIQGASTPSILPIWKRHLLSARISPCIIYNNHFFSGNMEMEVIKINAFDLHPKEIVRFTLLMNIRGKSLNFELSKAGLLCSNSLTYAVELAKNLKDNMHEDCIKSIIVLFQISSDNKYVGFDEFDFGWGNPIFGGVPKAISVNSFGIAINLPPLIMEKFQQVIYKTLRNVKESIQF</sequence>
<reference evidence="2" key="2">
    <citation type="submission" date="2019-01" db="UniProtKB">
        <authorList>
            <consortium name="EnsemblPlants"/>
        </authorList>
    </citation>
    <scope>IDENTIFICATION</scope>
    <source>
        <strain evidence="2">cv. Heinz 1706</strain>
    </source>
</reference>
<protein>
    <submittedName>
        <fullName evidence="2">Uncharacterized protein</fullName>
    </submittedName>
</protein>
<dbReference type="EnsemblPlants" id="Solyc05g015795.1.1">
    <property type="protein sequence ID" value="Solyc05g015795.1.1"/>
    <property type="gene ID" value="Solyc05g015795.1"/>
</dbReference>